<organism evidence="1 2">
    <name type="scientific">Coemansia aciculifera</name>
    <dbReference type="NCBI Taxonomy" id="417176"/>
    <lineage>
        <taxon>Eukaryota</taxon>
        <taxon>Fungi</taxon>
        <taxon>Fungi incertae sedis</taxon>
        <taxon>Zoopagomycota</taxon>
        <taxon>Kickxellomycotina</taxon>
        <taxon>Kickxellomycetes</taxon>
        <taxon>Kickxellales</taxon>
        <taxon>Kickxellaceae</taxon>
        <taxon>Coemansia</taxon>
    </lineage>
</organism>
<accession>A0ACC1M911</accession>
<reference evidence="1" key="1">
    <citation type="submission" date="2022-07" db="EMBL/GenBank/DDBJ databases">
        <title>Phylogenomic reconstructions and comparative analyses of Kickxellomycotina fungi.</title>
        <authorList>
            <person name="Reynolds N.K."/>
            <person name="Stajich J.E."/>
            <person name="Barry K."/>
            <person name="Grigoriev I.V."/>
            <person name="Crous P."/>
            <person name="Smith M.E."/>
        </authorList>
    </citation>
    <scope>NUCLEOTIDE SEQUENCE</scope>
    <source>
        <strain evidence="1">CBS 190363</strain>
    </source>
</reference>
<keyword evidence="2" id="KW-1185">Reference proteome</keyword>
<dbReference type="Proteomes" id="UP001139981">
    <property type="component" value="Unassembled WGS sequence"/>
</dbReference>
<dbReference type="EMBL" id="JANBVB010000004">
    <property type="protein sequence ID" value="KAJ2900551.1"/>
    <property type="molecule type" value="Genomic_DNA"/>
</dbReference>
<evidence type="ECO:0000313" key="2">
    <source>
        <dbReference type="Proteomes" id="UP001139981"/>
    </source>
</evidence>
<name>A0ACC1M911_9FUNG</name>
<evidence type="ECO:0000313" key="1">
    <source>
        <dbReference type="EMBL" id="KAJ2900551.1"/>
    </source>
</evidence>
<protein>
    <submittedName>
        <fullName evidence="1">Uncharacterized protein</fullName>
    </submittedName>
</protein>
<comment type="caution">
    <text evidence="1">The sequence shown here is derived from an EMBL/GenBank/DDBJ whole genome shotgun (WGS) entry which is preliminary data.</text>
</comment>
<proteinExistence type="predicted"/>
<sequence length="239" mass="25209">MSGYPQGMGQQGHQGGPPPGGYGQRPPPPGGFAQQGPGGMSQQPPGGGGYNQQPHYQGGGGGQGYGGPQQQQQQQQQGGGRMGGSNTTRGLQWVSATDGFIPERAVQGGVEKNGAPLFVARAMYKGGLHPGKAGRHIENGGCAIGFGHKEVNVREYQILCGDASQVRWVKQDGQLNIQGFKPVECGHEESGEPLYIAKTMTEGSQQLGKCAPHIKKGMSYPYGHKELTTENYMVLAYTN</sequence>
<gene>
    <name evidence="1" type="ORF">IWW38_000428</name>
</gene>